<sequence length="174" mass="20247">MFLEKLMPNEFVDSIYHIDIAELQRKNIRAVITDLDNTLVEWDRPLAPPEIIDWLGKLRQAGIQVTVVSNNKQERVERFCQPLGIYYIWEARKPTRHAFLKAVQYMNVPIAQTVVIGDQLFTDVLGGNLLGLHTILVVPVARTDGFWTRFNRQMEKIALYYMRKKGMISWKSKA</sequence>
<dbReference type="InterPro" id="IPR006549">
    <property type="entry name" value="HAD-SF_hydro_IIIA"/>
</dbReference>
<comment type="caution">
    <text evidence="1">The sequence shown here is derived from an EMBL/GenBank/DDBJ whole genome shotgun (WGS) entry which is preliminary data.</text>
</comment>
<dbReference type="AlphaFoldDB" id="A0A938XTP6"/>
<dbReference type="InterPro" id="IPR023214">
    <property type="entry name" value="HAD_sf"/>
</dbReference>
<evidence type="ECO:0000313" key="2">
    <source>
        <dbReference type="Proteomes" id="UP000717624"/>
    </source>
</evidence>
<dbReference type="InterPro" id="IPR036412">
    <property type="entry name" value="HAD-like_sf"/>
</dbReference>
<dbReference type="PANTHER" id="PTHR19288:SF25">
    <property type="entry name" value="PHOSPHATIDYLGLYCEROPHOSPHATASE GEP4, MITOCHONDRIAL"/>
    <property type="match status" value="1"/>
</dbReference>
<dbReference type="Pfam" id="PF00702">
    <property type="entry name" value="Hydrolase"/>
    <property type="match status" value="1"/>
</dbReference>
<dbReference type="CDD" id="cd16416">
    <property type="entry name" value="HAD_BsYqeG-like"/>
    <property type="match status" value="1"/>
</dbReference>
<accession>A0A938XTP6</accession>
<dbReference type="GO" id="GO:0008962">
    <property type="term" value="F:phosphatidylglycerophosphatase activity"/>
    <property type="evidence" value="ECO:0007669"/>
    <property type="project" value="InterPro"/>
</dbReference>
<proteinExistence type="predicted"/>
<dbReference type="Proteomes" id="UP000717624">
    <property type="component" value="Unassembled WGS sequence"/>
</dbReference>
<dbReference type="PANTHER" id="PTHR19288">
    <property type="entry name" value="4-NITROPHENYLPHOSPHATASE-RELATED"/>
    <property type="match status" value="1"/>
</dbReference>
<evidence type="ECO:0000313" key="1">
    <source>
        <dbReference type="EMBL" id="MBM7589912.1"/>
    </source>
</evidence>
<protein>
    <submittedName>
        <fullName evidence="1">HAD superfamily phosphatase (TIGR01668 family)</fullName>
    </submittedName>
</protein>
<dbReference type="EMBL" id="JAFBEB010000004">
    <property type="protein sequence ID" value="MBM7589912.1"/>
    <property type="molecule type" value="Genomic_DNA"/>
</dbReference>
<keyword evidence="2" id="KW-1185">Reference proteome</keyword>
<dbReference type="NCBIfam" id="TIGR01668">
    <property type="entry name" value="YqeG_hyp_ppase"/>
    <property type="match status" value="1"/>
</dbReference>
<gene>
    <name evidence="1" type="ORF">JOD01_001513</name>
</gene>
<dbReference type="NCBIfam" id="TIGR01662">
    <property type="entry name" value="HAD-SF-IIIA"/>
    <property type="match status" value="1"/>
</dbReference>
<dbReference type="InterPro" id="IPR010021">
    <property type="entry name" value="PGPP1/Gep4"/>
</dbReference>
<dbReference type="Gene3D" id="3.40.50.1000">
    <property type="entry name" value="HAD superfamily/HAD-like"/>
    <property type="match status" value="1"/>
</dbReference>
<dbReference type="SUPFAM" id="SSF56784">
    <property type="entry name" value="HAD-like"/>
    <property type="match status" value="1"/>
</dbReference>
<dbReference type="GO" id="GO:0005737">
    <property type="term" value="C:cytoplasm"/>
    <property type="evidence" value="ECO:0007669"/>
    <property type="project" value="TreeGrafter"/>
</dbReference>
<organism evidence="1 2">
    <name type="scientific">Brevibacillus fulvus</name>
    <dbReference type="NCBI Taxonomy" id="1125967"/>
    <lineage>
        <taxon>Bacteria</taxon>
        <taxon>Bacillati</taxon>
        <taxon>Bacillota</taxon>
        <taxon>Bacilli</taxon>
        <taxon>Bacillales</taxon>
        <taxon>Paenibacillaceae</taxon>
        <taxon>Brevibacillus</taxon>
    </lineage>
</organism>
<reference evidence="1" key="1">
    <citation type="submission" date="2021-01" db="EMBL/GenBank/DDBJ databases">
        <title>Genomic Encyclopedia of Type Strains, Phase IV (KMG-IV): sequencing the most valuable type-strain genomes for metagenomic binning, comparative biology and taxonomic classification.</title>
        <authorList>
            <person name="Goeker M."/>
        </authorList>
    </citation>
    <scope>NUCLEOTIDE SEQUENCE</scope>
    <source>
        <strain evidence="1">DSM 25523</strain>
    </source>
</reference>
<name>A0A938XTP6_9BACL</name>
<dbReference type="RefSeq" id="WP_204517634.1">
    <property type="nucleotide sequence ID" value="NZ_BAABIN010000007.1"/>
</dbReference>